<proteinExistence type="predicted"/>
<name>A0ABW4AGK5_9ACTN</name>
<evidence type="ECO:0000313" key="2">
    <source>
        <dbReference type="Proteomes" id="UP001597183"/>
    </source>
</evidence>
<dbReference type="EMBL" id="JBHTMK010000040">
    <property type="protein sequence ID" value="MFD1369896.1"/>
    <property type="molecule type" value="Genomic_DNA"/>
</dbReference>
<dbReference type="Gene3D" id="1.10.10.10">
    <property type="entry name" value="Winged helix-like DNA-binding domain superfamily/Winged helix DNA-binding domain"/>
    <property type="match status" value="1"/>
</dbReference>
<evidence type="ECO:0000313" key="1">
    <source>
        <dbReference type="EMBL" id="MFD1369896.1"/>
    </source>
</evidence>
<sequence>MGYFGLPEAVQKHVVVLERAAPASKTRRGREQIVHGEVEAVRRVARLLDGYEQLWRQRAAGIERILQEEQ</sequence>
<organism evidence="1 2">
    <name type="scientific">Actinoplanes sichuanensis</name>
    <dbReference type="NCBI Taxonomy" id="512349"/>
    <lineage>
        <taxon>Bacteria</taxon>
        <taxon>Bacillati</taxon>
        <taxon>Actinomycetota</taxon>
        <taxon>Actinomycetes</taxon>
        <taxon>Micromonosporales</taxon>
        <taxon>Micromonosporaceae</taxon>
        <taxon>Actinoplanes</taxon>
    </lineage>
</organism>
<protein>
    <submittedName>
        <fullName evidence="1">Uncharacterized protein</fullName>
    </submittedName>
</protein>
<gene>
    <name evidence="1" type="ORF">ACFQ5G_31540</name>
</gene>
<dbReference type="Proteomes" id="UP001597183">
    <property type="component" value="Unassembled WGS sequence"/>
</dbReference>
<keyword evidence="2" id="KW-1185">Reference proteome</keyword>
<dbReference type="InterPro" id="IPR036388">
    <property type="entry name" value="WH-like_DNA-bd_sf"/>
</dbReference>
<accession>A0ABW4AGK5</accession>
<dbReference type="RefSeq" id="WP_317791955.1">
    <property type="nucleotide sequence ID" value="NZ_AP028461.1"/>
</dbReference>
<reference evidence="2" key="1">
    <citation type="journal article" date="2019" name="Int. J. Syst. Evol. Microbiol.">
        <title>The Global Catalogue of Microorganisms (GCM) 10K type strain sequencing project: providing services to taxonomists for standard genome sequencing and annotation.</title>
        <authorList>
            <consortium name="The Broad Institute Genomics Platform"/>
            <consortium name="The Broad Institute Genome Sequencing Center for Infectious Disease"/>
            <person name="Wu L."/>
            <person name="Ma J."/>
        </authorList>
    </citation>
    <scope>NUCLEOTIDE SEQUENCE [LARGE SCALE GENOMIC DNA]</scope>
    <source>
        <strain evidence="2">CCM 7526</strain>
    </source>
</reference>
<comment type="caution">
    <text evidence="1">The sequence shown here is derived from an EMBL/GenBank/DDBJ whole genome shotgun (WGS) entry which is preliminary data.</text>
</comment>